<dbReference type="Proteomes" id="UP000030635">
    <property type="component" value="Chromosome"/>
</dbReference>
<keyword evidence="3" id="KW-0418">Kinase</keyword>
<dbReference type="CDD" id="cd16935">
    <property type="entry name" value="HATPase_AgrC-ComD-like"/>
    <property type="match status" value="1"/>
</dbReference>
<feature type="transmembrane region" description="Helical" evidence="1">
    <location>
        <begin position="36"/>
        <end position="56"/>
    </location>
</feature>
<reference evidence="3 4" key="1">
    <citation type="journal article" date="2015" name="Infect. Genet. Evol.">
        <title>Genomic sequences of six botulinum neurotoxin-producing strains representing three clostridial species illustrate the mobility and diversity of botulinum neurotoxin genes.</title>
        <authorList>
            <person name="Smith T.J."/>
            <person name="Hill K.K."/>
            <person name="Xie G."/>
            <person name="Foley B.T."/>
            <person name="Williamson C.H."/>
            <person name="Foster J.T."/>
            <person name="Johnson S.L."/>
            <person name="Chertkov O."/>
            <person name="Teshima H."/>
            <person name="Gibbons H.S."/>
            <person name="Johnsky L.A."/>
            <person name="Karavis M.A."/>
            <person name="Smith L.A."/>
        </authorList>
    </citation>
    <scope>NUCLEOTIDE SEQUENCE [LARGE SCALE GENOMIC DNA]</scope>
    <source>
        <strain evidence="3 4">Sullivan</strain>
    </source>
</reference>
<dbReference type="AlphaFoldDB" id="A0A0A7FTQ0"/>
<dbReference type="Gene3D" id="3.30.565.10">
    <property type="entry name" value="Histidine kinase-like ATPase, C-terminal domain"/>
    <property type="match status" value="1"/>
</dbReference>
<evidence type="ECO:0000256" key="1">
    <source>
        <dbReference type="SAM" id="Phobius"/>
    </source>
</evidence>
<feature type="transmembrane region" description="Helical" evidence="1">
    <location>
        <begin position="84"/>
        <end position="109"/>
    </location>
</feature>
<keyword evidence="1" id="KW-0812">Transmembrane</keyword>
<keyword evidence="1" id="KW-0472">Membrane</keyword>
<feature type="transmembrane region" description="Helical" evidence="1">
    <location>
        <begin position="6"/>
        <end position="24"/>
    </location>
</feature>
<feature type="domain" description="Sensor histidine kinase NatK-like C-terminal" evidence="2">
    <location>
        <begin position="338"/>
        <end position="439"/>
    </location>
</feature>
<dbReference type="SUPFAM" id="SSF55874">
    <property type="entry name" value="ATPase domain of HSP90 chaperone/DNA topoisomerase II/histidine kinase"/>
    <property type="match status" value="1"/>
</dbReference>
<feature type="transmembrane region" description="Helical" evidence="1">
    <location>
        <begin position="129"/>
        <end position="149"/>
    </location>
</feature>
<dbReference type="GO" id="GO:0016301">
    <property type="term" value="F:kinase activity"/>
    <property type="evidence" value="ECO:0007669"/>
    <property type="project" value="UniProtKB-KW"/>
</dbReference>
<dbReference type="HOGENOM" id="CLU_020211_4_0_9"/>
<organism evidence="3 4">
    <name type="scientific">Clostridium baratii str. Sullivan</name>
    <dbReference type="NCBI Taxonomy" id="1415775"/>
    <lineage>
        <taxon>Bacteria</taxon>
        <taxon>Bacillati</taxon>
        <taxon>Bacillota</taxon>
        <taxon>Clostridia</taxon>
        <taxon>Eubacteriales</taxon>
        <taxon>Clostridiaceae</taxon>
        <taxon>Clostridium</taxon>
    </lineage>
</organism>
<dbReference type="InterPro" id="IPR032834">
    <property type="entry name" value="NatK-like_C"/>
</dbReference>
<name>A0A0A7FTQ0_9CLOT</name>
<dbReference type="Pfam" id="PF14501">
    <property type="entry name" value="HATPase_c_5"/>
    <property type="match status" value="1"/>
</dbReference>
<dbReference type="OrthoDB" id="1634477at2"/>
<dbReference type="eggNOG" id="COG3290">
    <property type="taxonomic scope" value="Bacteria"/>
</dbReference>
<evidence type="ECO:0000313" key="4">
    <source>
        <dbReference type="Proteomes" id="UP000030635"/>
    </source>
</evidence>
<feature type="transmembrane region" description="Helical" evidence="1">
    <location>
        <begin position="169"/>
        <end position="187"/>
    </location>
</feature>
<dbReference type="EMBL" id="CP006905">
    <property type="protein sequence ID" value="AIY82938.1"/>
    <property type="molecule type" value="Genomic_DNA"/>
</dbReference>
<keyword evidence="3" id="KW-0808">Transferase</keyword>
<dbReference type="PANTHER" id="PTHR40448">
    <property type="entry name" value="TWO-COMPONENT SENSOR HISTIDINE KINASE"/>
    <property type="match status" value="1"/>
</dbReference>
<dbReference type="KEGG" id="cbv:U729_550"/>
<dbReference type="InterPro" id="IPR036890">
    <property type="entry name" value="HATPase_C_sf"/>
</dbReference>
<gene>
    <name evidence="3" type="ORF">U729_550</name>
</gene>
<dbReference type="PANTHER" id="PTHR40448:SF1">
    <property type="entry name" value="TWO-COMPONENT SENSOR HISTIDINE KINASE"/>
    <property type="match status" value="1"/>
</dbReference>
<sequence length="445" mass="51483">MTEANILFLIVSIFIAIYNIFIINKLDDDLIFFNKISINFFLTLMTISSLICFYVNNYVIENIIWFTISINIITVFTKKNKGVVLFLVAMISISIVDFQNIVFSCYEITSNNSISEFSNYTQSIDKSLIIVIYITLVTITIKVIGNLIINNSKYIEKSFENGRGLGIKATMVFFYMINMGFVHYLYVLDNSSGFSYFVGFCSIMNLLTECFVIRNSIIKGRAKEFQEKSNILDEQIKNQYNHYIELEKYYSEIFRIKHDMNNHNNIISVLLQNSEYDELKNYMNKYNKNITNLDNEVLICKNKIIDAICLSKRAICKEKGINIKFDIKVPEAINIDDLDLCIIYGNILDNAIEACTRMKDQSREKFIDIKSNILRGYLTIKIVNSKDEVSIKKNGKFVTFKKDKKNHGIGIYSVQKSVDKYNGQVILKDEKEVFTTGIIVKCKET</sequence>
<protein>
    <submittedName>
        <fullName evidence="3">Histidine kinase-, DNA gyrase B-, and HSP90-like ATPase family protein</fullName>
    </submittedName>
</protein>
<keyword evidence="1" id="KW-1133">Transmembrane helix</keyword>
<dbReference type="RefSeq" id="WP_039311419.1">
    <property type="nucleotide sequence ID" value="NZ_CP006905.1"/>
</dbReference>
<accession>A0A0A7FTQ0</accession>
<evidence type="ECO:0000259" key="2">
    <source>
        <dbReference type="Pfam" id="PF14501"/>
    </source>
</evidence>
<evidence type="ECO:0000313" key="3">
    <source>
        <dbReference type="EMBL" id="AIY82938.1"/>
    </source>
</evidence>
<dbReference type="GO" id="GO:0042802">
    <property type="term" value="F:identical protein binding"/>
    <property type="evidence" value="ECO:0007669"/>
    <property type="project" value="TreeGrafter"/>
</dbReference>
<proteinExistence type="predicted"/>
<feature type="transmembrane region" description="Helical" evidence="1">
    <location>
        <begin position="193"/>
        <end position="213"/>
    </location>
</feature>
<keyword evidence="4" id="KW-1185">Reference proteome</keyword>
<dbReference type="STRING" id="1561.NPD11_2441"/>